<reference evidence="1 2" key="1">
    <citation type="submission" date="2014-01" db="EMBL/GenBank/DDBJ databases">
        <authorList>
            <consortium name="DOE Joint Genome Institute"/>
            <person name="Anderson I."/>
            <person name="Huntemann M."/>
            <person name="Han J."/>
            <person name="Chen A."/>
            <person name="Kyrpides N."/>
            <person name="Mavromatis K."/>
            <person name="Markowitz V."/>
            <person name="Palaniappan K."/>
            <person name="Ivanova N."/>
            <person name="Schaumberg A."/>
            <person name="Pati A."/>
            <person name="Liolios K."/>
            <person name="Nordberg H.P."/>
            <person name="Cantor M.N."/>
            <person name="Hua S.X."/>
            <person name="Woyke T."/>
        </authorList>
    </citation>
    <scope>NUCLEOTIDE SEQUENCE [LARGE SCALE GENOMIC DNA]</scope>
    <source>
        <strain evidence="1 2">XH-48</strain>
        <plasmid evidence="2">1</plasmid>
    </source>
</reference>
<dbReference type="RefSeq" id="WP_084569054.1">
    <property type="nucleotide sequence ID" value="NZ_CP007056.1"/>
</dbReference>
<evidence type="ECO:0000313" key="2">
    <source>
        <dbReference type="Proteomes" id="UP000019024"/>
    </source>
</evidence>
<dbReference type="EMBL" id="CP007056">
    <property type="protein sequence ID" value="AHG01356.1"/>
    <property type="molecule type" value="Genomic_DNA"/>
</dbReference>
<dbReference type="HOGENOM" id="CLU_143264_0_0_2"/>
<dbReference type="GeneID" id="25146769"/>
<dbReference type="OrthoDB" id="340435at2157"/>
<keyword evidence="1" id="KW-0614">Plasmid</keyword>
<proteinExistence type="predicted"/>
<accession>W0JRL4</accession>
<geneLocation type="plasmid" evidence="1">
    <name>unnamed</name>
</geneLocation>
<dbReference type="eggNOG" id="arCOG09032">
    <property type="taxonomic scope" value="Archaea"/>
</dbReference>
<sequence length="121" mass="13711">MTELNRHEAVIQDGILYIDREQDPLEVGSMDDVVDLFGGETYRIEYTDRQSATAWLSTDDENGIDIDVRDSLEDWAYPEELVTNVADSPLEETDEDGYPMRTSVFVDMVTAIWDAKGNLEG</sequence>
<evidence type="ECO:0000313" key="1">
    <source>
        <dbReference type="EMBL" id="AHG01356.1"/>
    </source>
</evidence>
<dbReference type="AlphaFoldDB" id="W0JRL4"/>
<dbReference type="Proteomes" id="UP000019024">
    <property type="component" value="Plasmid unnamed"/>
</dbReference>
<name>W0JRL4_9EURY</name>
<keyword evidence="2" id="KW-1185">Reference proteome</keyword>
<protein>
    <submittedName>
        <fullName evidence="1">Uncharacterized protein</fullName>
    </submittedName>
</protein>
<dbReference type="KEGG" id="hlr:HALLA_02940"/>
<organism evidence="1 2">
    <name type="scientific">Halostagnicola larsenii XH-48</name>
    <dbReference type="NCBI Taxonomy" id="797299"/>
    <lineage>
        <taxon>Archaea</taxon>
        <taxon>Methanobacteriati</taxon>
        <taxon>Methanobacteriota</taxon>
        <taxon>Stenosarchaea group</taxon>
        <taxon>Halobacteria</taxon>
        <taxon>Halobacteriales</taxon>
        <taxon>Natrialbaceae</taxon>
        <taxon>Halostagnicola</taxon>
    </lineage>
</organism>
<gene>
    <name evidence="1" type="ORF">HALLA_02940</name>
</gene>